<dbReference type="EnsemblPlants" id="Pp3c2_4450V3.3">
    <property type="protein sequence ID" value="PAC:32936503.CDS.1"/>
    <property type="gene ID" value="Pp3c2_4450"/>
</dbReference>
<dbReference type="Proteomes" id="UP000006727">
    <property type="component" value="Chromosome 2"/>
</dbReference>
<sequence length="79" mass="9254">MFTSSKLRTNHSDTPRKISTDTVTWTQSQRSAHRFTTPKSRVPLQEYWCQRCQSTVKLMVSKNVTHKLQRNCSDLRKVA</sequence>
<dbReference type="Gramene" id="Pp3c2_4450V3.1">
    <property type="protein sequence ID" value="PAC:32936501.CDS.1"/>
    <property type="gene ID" value="Pp3c2_4450"/>
</dbReference>
<name>A0A2K1L058_PHYPA</name>
<protein>
    <submittedName>
        <fullName evidence="2 3">Uncharacterized protein</fullName>
    </submittedName>
</protein>
<evidence type="ECO:0000313" key="3">
    <source>
        <dbReference type="EnsemblPlants" id="PAC:32936501.CDS.1"/>
    </source>
</evidence>
<dbReference type="EnsemblPlants" id="Pp3c2_4450V3.1">
    <property type="protein sequence ID" value="PAC:32936501.CDS.1"/>
    <property type="gene ID" value="Pp3c2_4450"/>
</dbReference>
<gene>
    <name evidence="2" type="ORF">PHYPA_002205</name>
</gene>
<dbReference type="EnsemblPlants" id="Pp3c2_4450V3.2">
    <property type="protein sequence ID" value="PAC:32936502.CDS.1"/>
    <property type="gene ID" value="Pp3c2_4450"/>
</dbReference>
<reference evidence="2 4" key="1">
    <citation type="journal article" date="2008" name="Science">
        <title>The Physcomitrella genome reveals evolutionary insights into the conquest of land by plants.</title>
        <authorList>
            <person name="Rensing S."/>
            <person name="Lang D."/>
            <person name="Zimmer A."/>
            <person name="Terry A."/>
            <person name="Salamov A."/>
            <person name="Shapiro H."/>
            <person name="Nishiyama T."/>
            <person name="Perroud P.-F."/>
            <person name="Lindquist E."/>
            <person name="Kamisugi Y."/>
            <person name="Tanahashi T."/>
            <person name="Sakakibara K."/>
            <person name="Fujita T."/>
            <person name="Oishi K."/>
            <person name="Shin-I T."/>
            <person name="Kuroki Y."/>
            <person name="Toyoda A."/>
            <person name="Suzuki Y."/>
            <person name="Hashimoto A."/>
            <person name="Yamaguchi K."/>
            <person name="Sugano A."/>
            <person name="Kohara Y."/>
            <person name="Fujiyama A."/>
            <person name="Anterola A."/>
            <person name="Aoki S."/>
            <person name="Ashton N."/>
            <person name="Barbazuk W.B."/>
            <person name="Barker E."/>
            <person name="Bennetzen J."/>
            <person name="Bezanilla M."/>
            <person name="Blankenship R."/>
            <person name="Cho S.H."/>
            <person name="Dutcher S."/>
            <person name="Estelle M."/>
            <person name="Fawcett J.A."/>
            <person name="Gundlach H."/>
            <person name="Hanada K."/>
            <person name="Heyl A."/>
            <person name="Hicks K.A."/>
            <person name="Hugh J."/>
            <person name="Lohr M."/>
            <person name="Mayer K."/>
            <person name="Melkozernov A."/>
            <person name="Murata T."/>
            <person name="Nelson D."/>
            <person name="Pils B."/>
            <person name="Prigge M."/>
            <person name="Reiss B."/>
            <person name="Renner T."/>
            <person name="Rombauts S."/>
            <person name="Rushton P."/>
            <person name="Sanderfoot A."/>
            <person name="Schween G."/>
            <person name="Shiu S.-H."/>
            <person name="Stueber K."/>
            <person name="Theodoulou F.L."/>
            <person name="Tu H."/>
            <person name="Van de Peer Y."/>
            <person name="Verrier P.J."/>
            <person name="Waters E."/>
            <person name="Wood A."/>
            <person name="Yang L."/>
            <person name="Cove D."/>
            <person name="Cuming A."/>
            <person name="Hasebe M."/>
            <person name="Lucas S."/>
            <person name="Mishler D.B."/>
            <person name="Reski R."/>
            <person name="Grigoriev I."/>
            <person name="Quatrano R.S."/>
            <person name="Boore J.L."/>
        </authorList>
    </citation>
    <scope>NUCLEOTIDE SEQUENCE [LARGE SCALE GENOMIC DNA]</scope>
    <source>
        <strain evidence="3 4">cv. Gransden 2004</strain>
    </source>
</reference>
<reference evidence="3" key="3">
    <citation type="submission" date="2020-12" db="UniProtKB">
        <authorList>
            <consortium name="EnsemblPlants"/>
        </authorList>
    </citation>
    <scope>IDENTIFICATION</scope>
</reference>
<feature type="compositionally biased region" description="Basic and acidic residues" evidence="1">
    <location>
        <begin position="10"/>
        <end position="19"/>
    </location>
</feature>
<proteinExistence type="predicted"/>
<keyword evidence="4" id="KW-1185">Reference proteome</keyword>
<evidence type="ECO:0000256" key="1">
    <source>
        <dbReference type="SAM" id="MobiDB-lite"/>
    </source>
</evidence>
<dbReference type="InParanoid" id="A0A2K1L058"/>
<dbReference type="EMBL" id="ABEU02000002">
    <property type="protein sequence ID" value="PNR59414.1"/>
    <property type="molecule type" value="Genomic_DNA"/>
</dbReference>
<dbReference type="PaxDb" id="3218-PP1S7_227V6.1"/>
<reference evidence="2 4" key="2">
    <citation type="journal article" date="2018" name="Plant J.">
        <title>The Physcomitrella patens chromosome-scale assembly reveals moss genome structure and evolution.</title>
        <authorList>
            <person name="Lang D."/>
            <person name="Ullrich K.K."/>
            <person name="Murat F."/>
            <person name="Fuchs J."/>
            <person name="Jenkins J."/>
            <person name="Haas F.B."/>
            <person name="Piednoel M."/>
            <person name="Gundlach H."/>
            <person name="Van Bel M."/>
            <person name="Meyberg R."/>
            <person name="Vives C."/>
            <person name="Morata J."/>
            <person name="Symeonidi A."/>
            <person name="Hiss M."/>
            <person name="Muchero W."/>
            <person name="Kamisugi Y."/>
            <person name="Saleh O."/>
            <person name="Blanc G."/>
            <person name="Decker E.L."/>
            <person name="van Gessel N."/>
            <person name="Grimwood J."/>
            <person name="Hayes R.D."/>
            <person name="Graham S.W."/>
            <person name="Gunter L.E."/>
            <person name="McDaniel S.F."/>
            <person name="Hoernstein S.N.W."/>
            <person name="Larsson A."/>
            <person name="Li F.W."/>
            <person name="Perroud P.F."/>
            <person name="Phillips J."/>
            <person name="Ranjan P."/>
            <person name="Rokshar D.S."/>
            <person name="Rothfels C.J."/>
            <person name="Schneider L."/>
            <person name="Shu S."/>
            <person name="Stevenson D.W."/>
            <person name="Thummler F."/>
            <person name="Tillich M."/>
            <person name="Villarreal Aguilar J.C."/>
            <person name="Widiez T."/>
            <person name="Wong G.K."/>
            <person name="Wymore A."/>
            <person name="Zhang Y."/>
            <person name="Zimmer A.D."/>
            <person name="Quatrano R.S."/>
            <person name="Mayer K.F.X."/>
            <person name="Goodstein D."/>
            <person name="Casacuberta J.M."/>
            <person name="Vandepoele K."/>
            <person name="Reski R."/>
            <person name="Cuming A.C."/>
            <person name="Tuskan G.A."/>
            <person name="Maumus F."/>
            <person name="Salse J."/>
            <person name="Schmutz J."/>
            <person name="Rensing S.A."/>
        </authorList>
    </citation>
    <scope>NUCLEOTIDE SEQUENCE [LARGE SCALE GENOMIC DNA]</scope>
    <source>
        <strain evidence="3 4">cv. Gransden 2004</strain>
    </source>
</reference>
<evidence type="ECO:0000313" key="4">
    <source>
        <dbReference type="Proteomes" id="UP000006727"/>
    </source>
</evidence>
<evidence type="ECO:0000313" key="2">
    <source>
        <dbReference type="EMBL" id="PNR59414.1"/>
    </source>
</evidence>
<feature type="compositionally biased region" description="Polar residues" evidence="1">
    <location>
        <begin position="20"/>
        <end position="30"/>
    </location>
</feature>
<dbReference type="AlphaFoldDB" id="A0A2K1L058"/>
<organism evidence="2">
    <name type="scientific">Physcomitrium patens</name>
    <name type="common">Spreading-leaved earth moss</name>
    <name type="synonym">Physcomitrella patens</name>
    <dbReference type="NCBI Taxonomy" id="3218"/>
    <lineage>
        <taxon>Eukaryota</taxon>
        <taxon>Viridiplantae</taxon>
        <taxon>Streptophyta</taxon>
        <taxon>Embryophyta</taxon>
        <taxon>Bryophyta</taxon>
        <taxon>Bryophytina</taxon>
        <taxon>Bryopsida</taxon>
        <taxon>Funariidae</taxon>
        <taxon>Funariales</taxon>
        <taxon>Funariaceae</taxon>
        <taxon>Physcomitrium</taxon>
    </lineage>
</organism>
<accession>A0A2K1L058</accession>
<dbReference type="Gramene" id="Pp3c2_4450V3.3">
    <property type="protein sequence ID" value="PAC:32936503.CDS.1"/>
    <property type="gene ID" value="Pp3c2_4450"/>
</dbReference>
<dbReference type="Gramene" id="Pp3c2_4450V3.2">
    <property type="protein sequence ID" value="PAC:32936502.CDS.1"/>
    <property type="gene ID" value="Pp3c2_4450"/>
</dbReference>
<feature type="region of interest" description="Disordered" evidence="1">
    <location>
        <begin position="1"/>
        <end position="36"/>
    </location>
</feature>